<evidence type="ECO:0008006" key="3">
    <source>
        <dbReference type="Google" id="ProtNLM"/>
    </source>
</evidence>
<name>A0ABZ0CNH3_9BURK</name>
<dbReference type="Proteomes" id="UP001303946">
    <property type="component" value="Chromosome"/>
</dbReference>
<dbReference type="EMBL" id="CP136336">
    <property type="protein sequence ID" value="WOB06547.1"/>
    <property type="molecule type" value="Genomic_DNA"/>
</dbReference>
<evidence type="ECO:0000313" key="1">
    <source>
        <dbReference type="EMBL" id="WOB06547.1"/>
    </source>
</evidence>
<keyword evidence="2" id="KW-1185">Reference proteome</keyword>
<evidence type="ECO:0000313" key="2">
    <source>
        <dbReference type="Proteomes" id="UP001303946"/>
    </source>
</evidence>
<reference evidence="1 2" key="1">
    <citation type="submission" date="2023-10" db="EMBL/GenBank/DDBJ databases">
        <title>Bacteria for the degradation of biodegradable plastic PBAT(Polybutylene adipate terephthalate).</title>
        <authorList>
            <person name="Weon H.-Y."/>
            <person name="Yeon J."/>
        </authorList>
    </citation>
    <scope>NUCLEOTIDE SEQUENCE [LARGE SCALE GENOMIC DNA]</scope>
    <source>
        <strain evidence="1 2">SBD 7-3</strain>
    </source>
</reference>
<gene>
    <name evidence="1" type="ORF">RXV79_16630</name>
</gene>
<sequence length="93" mass="10536">MSGGIHVMVSSHQGGSLFSAEMEAVPRVGEFISYSHEAHDPEKWNEDSLSHSRQLNGWRWRVVEVHHSTRRMSVMNATTTIHLVVEAVKGRKK</sequence>
<accession>A0ABZ0CNH3</accession>
<protein>
    <recommendedName>
        <fullName evidence="3">MATH domain-containing protein</fullName>
    </recommendedName>
</protein>
<proteinExistence type="predicted"/>
<organism evidence="1 2">
    <name type="scientific">Piscinibacter gummiphilus</name>
    <dbReference type="NCBI Taxonomy" id="946333"/>
    <lineage>
        <taxon>Bacteria</taxon>
        <taxon>Pseudomonadati</taxon>
        <taxon>Pseudomonadota</taxon>
        <taxon>Betaproteobacteria</taxon>
        <taxon>Burkholderiales</taxon>
        <taxon>Sphaerotilaceae</taxon>
        <taxon>Piscinibacter</taxon>
    </lineage>
</organism>
<dbReference type="RefSeq" id="WP_316699043.1">
    <property type="nucleotide sequence ID" value="NZ_CP136336.1"/>
</dbReference>